<dbReference type="Pfam" id="PF10334">
    <property type="entry name" value="BRE4"/>
    <property type="match status" value="1"/>
</dbReference>
<feature type="transmembrane region" description="Helical" evidence="5">
    <location>
        <begin position="194"/>
        <end position="213"/>
    </location>
</feature>
<dbReference type="STRING" id="1348612.A0A397JLB4"/>
<gene>
    <name evidence="9" type="ORF">Glove_46g152</name>
</gene>
<feature type="transmembrane region" description="Helical" evidence="5">
    <location>
        <begin position="714"/>
        <end position="732"/>
    </location>
</feature>
<feature type="domain" description="Putative ER transporter 6TM N-terminal" evidence="7">
    <location>
        <begin position="198"/>
        <end position="504"/>
    </location>
</feature>
<feature type="domain" description="Integral membrane bound transporter" evidence="8">
    <location>
        <begin position="659"/>
        <end position="790"/>
    </location>
</feature>
<dbReference type="OrthoDB" id="2274698at2759"/>
<feature type="transmembrane region" description="Helical" evidence="5">
    <location>
        <begin position="255"/>
        <end position="274"/>
    </location>
</feature>
<feature type="transmembrane region" description="Helical" evidence="5">
    <location>
        <begin position="685"/>
        <end position="707"/>
    </location>
</feature>
<evidence type="ECO:0000256" key="5">
    <source>
        <dbReference type="SAM" id="Phobius"/>
    </source>
</evidence>
<feature type="transmembrane region" description="Helical" evidence="5">
    <location>
        <begin position="114"/>
        <end position="131"/>
    </location>
</feature>
<name>A0A397JLB4_9GLOM</name>
<dbReference type="AlphaFoldDB" id="A0A397JLB4"/>
<keyword evidence="4 5" id="KW-0472">Membrane</keyword>
<evidence type="ECO:0000259" key="7">
    <source>
        <dbReference type="Pfam" id="PF10337"/>
    </source>
</evidence>
<dbReference type="InterPro" id="IPR018823">
    <property type="entry name" value="ArAE_2_N"/>
</dbReference>
<keyword evidence="10" id="KW-1185">Reference proteome</keyword>
<dbReference type="PANTHER" id="PTHR37994:SF1">
    <property type="entry name" value="ER TRANSPORTER 6TM N-TERMINAL DOMAIN-CONTAINING PROTEIN"/>
    <property type="match status" value="1"/>
</dbReference>
<feature type="transmembrane region" description="Helical" evidence="5">
    <location>
        <begin position="638"/>
        <end position="655"/>
    </location>
</feature>
<dbReference type="PANTHER" id="PTHR37994">
    <property type="entry name" value="ARAE_2_N DOMAIN-CONTAINING PROTEIN-RELATED"/>
    <property type="match status" value="1"/>
</dbReference>
<keyword evidence="2 5" id="KW-0812">Transmembrane</keyword>
<evidence type="ECO:0000256" key="2">
    <source>
        <dbReference type="ARBA" id="ARBA00022692"/>
    </source>
</evidence>
<dbReference type="Pfam" id="PF13515">
    <property type="entry name" value="FUSC_2"/>
    <property type="match status" value="1"/>
</dbReference>
<dbReference type="PRINTS" id="PR02047">
    <property type="entry name" value="BREFELDNASP4"/>
</dbReference>
<accession>A0A397JLB4</accession>
<feature type="domain" description="DUF2421" evidence="6">
    <location>
        <begin position="795"/>
        <end position="1014"/>
    </location>
</feature>
<dbReference type="EMBL" id="PQFF01000043">
    <property type="protein sequence ID" value="RHZ86766.1"/>
    <property type="molecule type" value="Genomic_DNA"/>
</dbReference>
<evidence type="ECO:0000259" key="6">
    <source>
        <dbReference type="Pfam" id="PF10334"/>
    </source>
</evidence>
<evidence type="ECO:0008006" key="11">
    <source>
        <dbReference type="Google" id="ProtNLM"/>
    </source>
</evidence>
<keyword evidence="3 5" id="KW-1133">Transmembrane helix</keyword>
<evidence type="ECO:0000256" key="4">
    <source>
        <dbReference type="ARBA" id="ARBA00023136"/>
    </source>
</evidence>
<sequence length="1025" mass="116850">MARPRLRSSWTNDTITVDPLPSNVVSEEEFDNELTLTSDDILKAQKSSGFYLNFSDGFDKQNFVEERTEKEEKKEEEFSKEQPKTKLSNTCSELFQTFLLDIKRKATWTMAKQVLKAAFAYWLAFLIDLIVPIMHKVGSGTFLAIVMVCYFQPSRTFGALSESAAWGIVGAAMASLWSWLGIIISNALRHDEVYYTPSTVMNLIFLAIGTFTLSYDKIKWPPMRFGSINAIIIMSFSLTQSYIRPHTEFKILKSLLIPMIIGPTCSVIANLLLWPENATTNYIPYMHETLQSFIDLLDQETHFFLRDAYNRNTISQLHRTVQDNLQNLDNAKREAQHEISFSKIGPEDLIEINRLMKNMYMTLGGLALSGVIEEELMKDGQEGTIEIRIEDNNECESIFDHAYRFGDESPPHSPTNTIGTMGKEEDLTKLLYILRPICTELSEACQLCLADCISRVDHFQHNCCDPWYKKWWPFCRKPTPHHYQNVVEDPLQHLQLALVKFNDVRQEGLNYLFNNQETISPSPQRMFLLLLLFENNLKVFSENLGFLVGLVKVLETKRLSKRLWMPSIPFLKRIKNIGESDEDGWKVVEPQNEEEEEDDLFSSNYCDPDVTPPVTTSQKFWYQLWKIRNWFNSKYARFAFKNSLVVTCLSIPAFLPHTSEFFDNYRGQWALISAVLSFSPTTGGAVLQFLGRLIGSGVGAIMAIISWEITKGNAYGLAAILFIFSLLLWFIYLNAKVWTVGGVIMLVNFPLVLANIYQASNGLGNPTNTVFTIAAMRTSAVSTGLTASFIMKMIPWPHTGRVEIRHRLARTISNLGILYSMTVSSLLKTHKPFSLITTRPFRKLVTRINRSIATERLLLSRTIYEPPLRGYFPMEDYKMMIDIVEHLVNLINGLEYTLHGLNGTEWKTDLAGVLTPSKCHYITHILTSFHILSTALENGIPLPPYNIVASGDTKFGKVGLGSRISHKISRSASELTKLDLETQAYACYCAYLIKTSHLTNELLKLVRVVKRLVGVNRYVKELCDF</sequence>
<dbReference type="Proteomes" id="UP000266861">
    <property type="component" value="Unassembled WGS sequence"/>
</dbReference>
<dbReference type="GO" id="GO:0016020">
    <property type="term" value="C:membrane"/>
    <property type="evidence" value="ECO:0007669"/>
    <property type="project" value="UniProtKB-SubCell"/>
</dbReference>
<comment type="subcellular location">
    <subcellularLocation>
        <location evidence="1">Membrane</location>
        <topology evidence="1">Multi-pass membrane protein</topology>
    </subcellularLocation>
</comment>
<evidence type="ECO:0000256" key="1">
    <source>
        <dbReference type="ARBA" id="ARBA00004141"/>
    </source>
</evidence>
<reference evidence="9 10" key="1">
    <citation type="submission" date="2018-08" db="EMBL/GenBank/DDBJ databases">
        <title>Genome and evolution of the arbuscular mycorrhizal fungus Diversispora epigaea (formerly Glomus versiforme) and its bacterial endosymbionts.</title>
        <authorList>
            <person name="Sun X."/>
            <person name="Fei Z."/>
            <person name="Harrison M."/>
        </authorList>
    </citation>
    <scope>NUCLEOTIDE SEQUENCE [LARGE SCALE GENOMIC DNA]</scope>
    <source>
        <strain evidence="9 10">IT104</strain>
    </source>
</reference>
<dbReference type="Pfam" id="PF10337">
    <property type="entry name" value="ArAE_2_N"/>
    <property type="match status" value="1"/>
</dbReference>
<dbReference type="InterPro" id="IPR018820">
    <property type="entry name" value="BRE4-related_DUF2421"/>
</dbReference>
<dbReference type="InterPro" id="IPR023244">
    <property type="entry name" value="Brefeldin_A-sensitivity_4"/>
</dbReference>
<dbReference type="InterPro" id="IPR049453">
    <property type="entry name" value="Memb_transporter_dom"/>
</dbReference>
<evidence type="ECO:0000313" key="9">
    <source>
        <dbReference type="EMBL" id="RHZ86766.1"/>
    </source>
</evidence>
<evidence type="ECO:0000313" key="10">
    <source>
        <dbReference type="Proteomes" id="UP000266861"/>
    </source>
</evidence>
<protein>
    <recommendedName>
        <fullName evidence="11">ER transporter 6TM N-terminal domain-containing protein</fullName>
    </recommendedName>
</protein>
<comment type="caution">
    <text evidence="9">The sequence shown here is derived from an EMBL/GenBank/DDBJ whole genome shotgun (WGS) entry which is preliminary data.</text>
</comment>
<proteinExistence type="predicted"/>
<evidence type="ECO:0000259" key="8">
    <source>
        <dbReference type="Pfam" id="PF13515"/>
    </source>
</evidence>
<feature type="transmembrane region" description="Helical" evidence="5">
    <location>
        <begin position="165"/>
        <end position="188"/>
    </location>
</feature>
<feature type="transmembrane region" description="Helical" evidence="5">
    <location>
        <begin position="769"/>
        <end position="791"/>
    </location>
</feature>
<evidence type="ECO:0000256" key="3">
    <source>
        <dbReference type="ARBA" id="ARBA00022989"/>
    </source>
</evidence>
<organism evidence="9 10">
    <name type="scientific">Diversispora epigaea</name>
    <dbReference type="NCBI Taxonomy" id="1348612"/>
    <lineage>
        <taxon>Eukaryota</taxon>
        <taxon>Fungi</taxon>
        <taxon>Fungi incertae sedis</taxon>
        <taxon>Mucoromycota</taxon>
        <taxon>Glomeromycotina</taxon>
        <taxon>Glomeromycetes</taxon>
        <taxon>Diversisporales</taxon>
        <taxon>Diversisporaceae</taxon>
        <taxon>Diversispora</taxon>
    </lineage>
</organism>
<feature type="transmembrane region" description="Helical" evidence="5">
    <location>
        <begin position="738"/>
        <end position="757"/>
    </location>
</feature>